<sequence>MLAVQVAVAQSYGRVPSVPYAQAGAVTGRPGAVMASAVFNVVVLRAGSRSRQVTSPAADVPIGRLARPPAVTVVADMPAGSSCRTVVSIMLFPALRTSIR</sequence>
<dbReference type="Proteomes" id="UP001500307">
    <property type="component" value="Unassembled WGS sequence"/>
</dbReference>
<reference evidence="2" key="1">
    <citation type="journal article" date="2019" name="Int. J. Syst. Evol. Microbiol.">
        <title>The Global Catalogue of Microorganisms (GCM) 10K type strain sequencing project: providing services to taxonomists for standard genome sequencing and annotation.</title>
        <authorList>
            <consortium name="The Broad Institute Genomics Platform"/>
            <consortium name="The Broad Institute Genome Sequencing Center for Infectious Disease"/>
            <person name="Wu L."/>
            <person name="Ma J."/>
        </authorList>
    </citation>
    <scope>NUCLEOTIDE SEQUENCE [LARGE SCALE GENOMIC DNA]</scope>
    <source>
        <strain evidence="2">JCM 3175</strain>
    </source>
</reference>
<accession>A0ABP8SVN5</accession>
<proteinExistence type="predicted"/>
<organism evidence="1 2">
    <name type="scientific">Micromonospora coerulea</name>
    <dbReference type="NCBI Taxonomy" id="47856"/>
    <lineage>
        <taxon>Bacteria</taxon>
        <taxon>Bacillati</taxon>
        <taxon>Actinomycetota</taxon>
        <taxon>Actinomycetes</taxon>
        <taxon>Micromonosporales</taxon>
        <taxon>Micromonosporaceae</taxon>
        <taxon>Micromonospora</taxon>
    </lineage>
</organism>
<keyword evidence="2" id="KW-1185">Reference proteome</keyword>
<comment type="caution">
    <text evidence="1">The sequence shown here is derived from an EMBL/GenBank/DDBJ whole genome shotgun (WGS) entry which is preliminary data.</text>
</comment>
<evidence type="ECO:0000313" key="2">
    <source>
        <dbReference type="Proteomes" id="UP001500307"/>
    </source>
</evidence>
<protein>
    <submittedName>
        <fullName evidence="1">Uncharacterized protein</fullName>
    </submittedName>
</protein>
<evidence type="ECO:0000313" key="1">
    <source>
        <dbReference type="EMBL" id="GAA4575642.1"/>
    </source>
</evidence>
<gene>
    <name evidence="1" type="ORF">GCM10023176_45310</name>
</gene>
<name>A0ABP8SVN5_9ACTN</name>
<dbReference type="EMBL" id="BAABGU010000028">
    <property type="protein sequence ID" value="GAA4575642.1"/>
    <property type="molecule type" value="Genomic_DNA"/>
</dbReference>